<dbReference type="PANTHER" id="PTHR31435:SF9">
    <property type="entry name" value="PROTEIN NATD1"/>
    <property type="match status" value="1"/>
</dbReference>
<reference evidence="3 4" key="1">
    <citation type="submission" date="2014-03" db="EMBL/GenBank/DDBJ databases">
        <title>Whole genome sequence of Novosphingobium resinovorum KF1.</title>
        <authorList>
            <person name="Gan H.M."/>
            <person name="Gan H.Y."/>
            <person name="Chew T.H."/>
            <person name="Savka M.A."/>
        </authorList>
    </citation>
    <scope>NUCLEOTIDE SEQUENCE [LARGE SCALE GENOMIC DNA]</scope>
    <source>
        <strain evidence="3 4">KF1</strain>
    </source>
</reference>
<dbReference type="Proteomes" id="UP000024329">
    <property type="component" value="Unassembled WGS sequence"/>
</dbReference>
<dbReference type="PANTHER" id="PTHR31435">
    <property type="entry name" value="PROTEIN NATD1"/>
    <property type="match status" value="1"/>
</dbReference>
<organism evidence="3 4">
    <name type="scientific">Novosphingobium resinovorum</name>
    <dbReference type="NCBI Taxonomy" id="158500"/>
    <lineage>
        <taxon>Bacteria</taxon>
        <taxon>Pseudomonadati</taxon>
        <taxon>Pseudomonadota</taxon>
        <taxon>Alphaproteobacteria</taxon>
        <taxon>Sphingomonadales</taxon>
        <taxon>Sphingomonadaceae</taxon>
        <taxon>Novosphingobium</taxon>
    </lineage>
</organism>
<dbReference type="PROSITE" id="PS51729">
    <property type="entry name" value="GNAT_YJDJ"/>
    <property type="match status" value="1"/>
</dbReference>
<dbReference type="OrthoDB" id="9800945at2"/>
<dbReference type="InterPro" id="IPR031165">
    <property type="entry name" value="GNAT_YJDJ"/>
</dbReference>
<reference evidence="2" key="2">
    <citation type="submission" date="2016-08" db="EMBL/GenBank/DDBJ databases">
        <authorList>
            <person name="Seilhamer J.J."/>
        </authorList>
    </citation>
    <scope>NUCLEOTIDE SEQUENCE [LARGE SCALE GENOMIC DNA]</scope>
    <source>
        <strain evidence="2">SA1</strain>
    </source>
</reference>
<dbReference type="STRING" id="158500.BES08_14900"/>
<sequence>MVGVTITKHEFGSAGEYHAHVADSEHIGRLTWTERGLVRSADHTLVPEAIGGRGVAMRLVEAMVADARENHFKIEPACSYVAVAFKRHPEWADVKA</sequence>
<dbReference type="EMBL" id="CP017075">
    <property type="protein sequence ID" value="AOR78705.1"/>
    <property type="molecule type" value="Genomic_DNA"/>
</dbReference>
<dbReference type="Proteomes" id="UP000094626">
    <property type="component" value="Chromosome"/>
</dbReference>
<keyword evidence="3" id="KW-0808">Transferase</keyword>
<dbReference type="PATRIC" id="fig|158500.4.peg.4264"/>
<proteinExistence type="predicted"/>
<dbReference type="eggNOG" id="COG2388">
    <property type="taxonomic scope" value="Bacteria"/>
</dbReference>
<protein>
    <submittedName>
        <fullName evidence="2">GNAT family N-acetyltransferase</fullName>
    </submittedName>
    <submittedName>
        <fullName evidence="3">Putative acetyltransferase</fullName>
    </submittedName>
</protein>
<name>A0A031JMZ5_9SPHN</name>
<evidence type="ECO:0000313" key="5">
    <source>
        <dbReference type="Proteomes" id="UP000094626"/>
    </source>
</evidence>
<evidence type="ECO:0000259" key="1">
    <source>
        <dbReference type="PROSITE" id="PS51729"/>
    </source>
</evidence>
<dbReference type="InterPro" id="IPR045057">
    <property type="entry name" value="Gcn5-rel_NAT"/>
</dbReference>
<gene>
    <name evidence="2" type="ORF">BES08_14900</name>
    <name evidence="3" type="ORF">BV97_04196</name>
</gene>
<evidence type="ECO:0000313" key="4">
    <source>
        <dbReference type="Proteomes" id="UP000024329"/>
    </source>
</evidence>
<dbReference type="Gene3D" id="3.40.630.30">
    <property type="match status" value="1"/>
</dbReference>
<dbReference type="GO" id="GO:0016740">
    <property type="term" value="F:transferase activity"/>
    <property type="evidence" value="ECO:0007669"/>
    <property type="project" value="UniProtKB-KW"/>
</dbReference>
<keyword evidence="5" id="KW-1185">Reference proteome</keyword>
<dbReference type="InterPro" id="IPR016181">
    <property type="entry name" value="Acyl_CoA_acyltransferase"/>
</dbReference>
<evidence type="ECO:0000313" key="3">
    <source>
        <dbReference type="EMBL" id="EZP79002.1"/>
    </source>
</evidence>
<dbReference type="SUPFAM" id="SSF55729">
    <property type="entry name" value="Acyl-CoA N-acyltransferases (Nat)"/>
    <property type="match status" value="1"/>
</dbReference>
<reference evidence="5" key="3">
    <citation type="journal article" date="2017" name="J. Biotechnol.">
        <title>Complete genome sequence of Novosphingobium resinovorum SA1, a versatile xenobiotic-degrading bacterium capable of utilizing sulfanilic acid.</title>
        <authorList>
            <person name="Hegedus B."/>
            <person name="Kos P.B."/>
            <person name="Balint B."/>
            <person name="Maroti G."/>
            <person name="Gan H.M."/>
            <person name="Perei K."/>
            <person name="Rakhely G."/>
        </authorList>
    </citation>
    <scope>NUCLEOTIDE SEQUENCE [LARGE SCALE GENOMIC DNA]</scope>
    <source>
        <strain evidence="5">SA1</strain>
    </source>
</reference>
<dbReference type="AlphaFoldDB" id="A0A031JMZ5"/>
<dbReference type="Pfam" id="PF14542">
    <property type="entry name" value="Acetyltransf_CG"/>
    <property type="match status" value="1"/>
</dbReference>
<dbReference type="KEGG" id="nre:BES08_14900"/>
<evidence type="ECO:0000313" key="2">
    <source>
        <dbReference type="EMBL" id="AOR78705.1"/>
    </source>
</evidence>
<feature type="domain" description="N-acetyltransferase" evidence="1">
    <location>
        <begin position="9"/>
        <end position="96"/>
    </location>
</feature>
<accession>A0A031JMZ5</accession>
<dbReference type="EMBL" id="JFYZ01000029">
    <property type="protein sequence ID" value="EZP79002.1"/>
    <property type="molecule type" value="Genomic_DNA"/>
</dbReference>
<dbReference type="RefSeq" id="WP_008829718.1">
    <property type="nucleotide sequence ID" value="NZ_BSFC01000007.1"/>
</dbReference>